<dbReference type="STRING" id="123214.PERMA_1591"/>
<dbReference type="eggNOG" id="COG2112">
    <property type="taxonomic scope" value="Bacteria"/>
</dbReference>
<dbReference type="AlphaFoldDB" id="C0QRR2"/>
<evidence type="ECO:0000313" key="2">
    <source>
        <dbReference type="EMBL" id="ACO04775.1"/>
    </source>
</evidence>
<reference evidence="2 3" key="1">
    <citation type="journal article" date="2009" name="J. Bacteriol.">
        <title>Complete and draft genome sequences of six members of the Aquificales.</title>
        <authorList>
            <person name="Reysenbach A.L."/>
            <person name="Hamamura N."/>
            <person name="Podar M."/>
            <person name="Griffiths E."/>
            <person name="Ferreira S."/>
            <person name="Hochstein R."/>
            <person name="Heidelberg J."/>
            <person name="Johnson J."/>
            <person name="Mead D."/>
            <person name="Pohorille A."/>
            <person name="Sarmiento M."/>
            <person name="Schweighofer K."/>
            <person name="Seshadri R."/>
            <person name="Voytek M.A."/>
        </authorList>
    </citation>
    <scope>NUCLEOTIDE SEQUENCE [LARGE SCALE GENOMIC DNA]</scope>
    <source>
        <strain evidence="3">DSM 14350 / EX-H1</strain>
    </source>
</reference>
<dbReference type="SMART" id="SM00219">
    <property type="entry name" value="TyrKc"/>
    <property type="match status" value="1"/>
</dbReference>
<dbReference type="PaxDb" id="123214-PERMA_1591"/>
<evidence type="ECO:0000313" key="3">
    <source>
        <dbReference type="Proteomes" id="UP000001366"/>
    </source>
</evidence>
<dbReference type="InterPro" id="IPR020635">
    <property type="entry name" value="Tyr_kinase_cat_dom"/>
</dbReference>
<accession>C0QRR2</accession>
<keyword evidence="3" id="KW-1185">Reference proteome</keyword>
<sequence length="200" mass="23137">MNMRFEDLKKQLKDLQKIGEGWRGVVYKGVLNGKVVAVKVPKEPIHRNAIKKEGSILKVVNKEGIGGKLILEGDDFIAYEFIEGEPLKKVLNRENAKIIFSQLLEQARKLDLLGISKDEMHRPHTNVLVDKNLNVHLIDFERARKTENIQNVTQLVQYFLSEGSKYLPPFDKDELIEAAREYKKDRSEKNFERIRKILGL</sequence>
<dbReference type="InterPro" id="IPR052396">
    <property type="entry name" value="Meiotic_Drive_Suppr_Kinase"/>
</dbReference>
<evidence type="ECO:0000259" key="1">
    <source>
        <dbReference type="SMART" id="SM00219"/>
    </source>
</evidence>
<dbReference type="HOGENOM" id="CLU_121781_0_0_0"/>
<name>C0QRR2_PERMH</name>
<organism evidence="2 3">
    <name type="scientific">Persephonella marina (strain DSM 14350 / EX-H1)</name>
    <dbReference type="NCBI Taxonomy" id="123214"/>
    <lineage>
        <taxon>Bacteria</taxon>
        <taxon>Pseudomonadati</taxon>
        <taxon>Aquificota</taxon>
        <taxon>Aquificia</taxon>
        <taxon>Aquificales</taxon>
        <taxon>Hydrogenothermaceae</taxon>
        <taxon>Persephonella</taxon>
    </lineage>
</organism>
<gene>
    <name evidence="2" type="ordered locus">PERMA_1591</name>
</gene>
<dbReference type="GO" id="GO:0004713">
    <property type="term" value="F:protein tyrosine kinase activity"/>
    <property type="evidence" value="ECO:0007669"/>
    <property type="project" value="InterPro"/>
</dbReference>
<dbReference type="SUPFAM" id="SSF56112">
    <property type="entry name" value="Protein kinase-like (PK-like)"/>
    <property type="match status" value="1"/>
</dbReference>
<dbReference type="PANTHER" id="PTHR37171:SF1">
    <property type="entry name" value="SERINE_THREONINE-PROTEIN KINASE YRZF-RELATED"/>
    <property type="match status" value="1"/>
</dbReference>
<dbReference type="EMBL" id="CP001230">
    <property type="protein sequence ID" value="ACO04775.1"/>
    <property type="molecule type" value="Genomic_DNA"/>
</dbReference>
<dbReference type="InterPro" id="IPR001245">
    <property type="entry name" value="Ser-Thr/Tyr_kinase_cat_dom"/>
</dbReference>
<dbReference type="Proteomes" id="UP000001366">
    <property type="component" value="Chromosome"/>
</dbReference>
<dbReference type="Gene3D" id="1.10.510.10">
    <property type="entry name" value="Transferase(Phosphotransferase) domain 1"/>
    <property type="match status" value="1"/>
</dbReference>
<dbReference type="KEGG" id="pmx:PERMA_1591"/>
<dbReference type="PANTHER" id="PTHR37171">
    <property type="entry name" value="SERINE/THREONINE-PROTEIN KINASE YRZF-RELATED"/>
    <property type="match status" value="1"/>
</dbReference>
<proteinExistence type="predicted"/>
<feature type="domain" description="Tyrosine-protein kinase catalytic" evidence="1">
    <location>
        <begin position="12"/>
        <end position="198"/>
    </location>
</feature>
<dbReference type="Pfam" id="PF07714">
    <property type="entry name" value="PK_Tyr_Ser-Thr"/>
    <property type="match status" value="1"/>
</dbReference>
<dbReference type="InterPro" id="IPR011009">
    <property type="entry name" value="Kinase-like_dom_sf"/>
</dbReference>
<protein>
    <recommendedName>
        <fullName evidence="1">Tyrosine-protein kinase catalytic domain-containing protein</fullName>
    </recommendedName>
</protein>